<accession>A0ABR3JYP3</accession>
<dbReference type="Proteomes" id="UP001556367">
    <property type="component" value="Unassembled WGS sequence"/>
</dbReference>
<evidence type="ECO:0000256" key="2">
    <source>
        <dbReference type="SAM" id="Phobius"/>
    </source>
</evidence>
<sequence>MHSSYALLPQNDGSPTEGVRVRKHEKSSKLQTSTRVSLYATIIISACLVIDTLAMLYFAIRLTTLNTPLRLENLPLRHTYSTLDFVYNGTGIKSDIQEPIINLPLAFAHVDQSHPRQVLRQSSEMWMSSDGPVPVGDRRLLFTPKISTILQLRVMDYGMENCSLAFNGPPSMPGSAMDTTQGIVRGSKGNFTELDVWTLVAPRKLDMSEISWNTKPRRQSHLGSLRASRGVLSQSSSFPCPASSYQTFEIGCSSADTQCHVDLIIPTADEIGLYMMQFPTV</sequence>
<proteinExistence type="predicted"/>
<comment type="caution">
    <text evidence="4">The sequence shown here is derived from an EMBL/GenBank/DDBJ whole genome shotgun (WGS) entry which is preliminary data.</text>
</comment>
<evidence type="ECO:0000313" key="4">
    <source>
        <dbReference type="EMBL" id="KAL0961085.1"/>
    </source>
</evidence>
<dbReference type="EMBL" id="JASNQZ010000001">
    <property type="protein sequence ID" value="KAL0961085.1"/>
    <property type="molecule type" value="Genomic_DNA"/>
</dbReference>
<dbReference type="InterPro" id="IPR018620">
    <property type="entry name" value="Ubiquitin3-bd_protein_But2_C"/>
</dbReference>
<reference evidence="5" key="1">
    <citation type="submission" date="2024-06" db="EMBL/GenBank/DDBJ databases">
        <title>Multi-omics analyses provide insights into the biosynthesis of the anticancer antibiotic pleurotin in Hohenbuehelia grisea.</title>
        <authorList>
            <person name="Weaver J.A."/>
            <person name="Alberti F."/>
        </authorList>
    </citation>
    <scope>NUCLEOTIDE SEQUENCE [LARGE SCALE GENOMIC DNA]</scope>
    <source>
        <strain evidence="5">T-177</strain>
    </source>
</reference>
<keyword evidence="2" id="KW-1133">Transmembrane helix</keyword>
<keyword evidence="2" id="KW-0812">Transmembrane</keyword>
<feature type="domain" description="Ubiquitin 3 binding protein But2 C-terminal" evidence="3">
    <location>
        <begin position="143"/>
        <end position="252"/>
    </location>
</feature>
<protein>
    <recommendedName>
        <fullName evidence="3">Ubiquitin 3 binding protein But2 C-terminal domain-containing protein</fullName>
    </recommendedName>
</protein>
<evidence type="ECO:0000259" key="3">
    <source>
        <dbReference type="Pfam" id="PF09792"/>
    </source>
</evidence>
<feature type="transmembrane region" description="Helical" evidence="2">
    <location>
        <begin position="36"/>
        <end position="60"/>
    </location>
</feature>
<keyword evidence="2" id="KW-0472">Membrane</keyword>
<evidence type="ECO:0000313" key="5">
    <source>
        <dbReference type="Proteomes" id="UP001556367"/>
    </source>
</evidence>
<dbReference type="Pfam" id="PF09792">
    <property type="entry name" value="But2"/>
    <property type="match status" value="1"/>
</dbReference>
<evidence type="ECO:0000256" key="1">
    <source>
        <dbReference type="SAM" id="MobiDB-lite"/>
    </source>
</evidence>
<gene>
    <name evidence="4" type="ORF">HGRIS_006068</name>
</gene>
<feature type="region of interest" description="Disordered" evidence="1">
    <location>
        <begin position="1"/>
        <end position="26"/>
    </location>
</feature>
<organism evidence="4 5">
    <name type="scientific">Hohenbuehelia grisea</name>
    <dbReference type="NCBI Taxonomy" id="104357"/>
    <lineage>
        <taxon>Eukaryota</taxon>
        <taxon>Fungi</taxon>
        <taxon>Dikarya</taxon>
        <taxon>Basidiomycota</taxon>
        <taxon>Agaricomycotina</taxon>
        <taxon>Agaricomycetes</taxon>
        <taxon>Agaricomycetidae</taxon>
        <taxon>Agaricales</taxon>
        <taxon>Pleurotineae</taxon>
        <taxon>Pleurotaceae</taxon>
        <taxon>Hohenbuehelia</taxon>
    </lineage>
</organism>
<name>A0ABR3JYP3_9AGAR</name>
<keyword evidence="5" id="KW-1185">Reference proteome</keyword>